<feature type="non-terminal residue" evidence="2">
    <location>
        <position position="76"/>
    </location>
</feature>
<accession>A0A9P8TJJ7</accession>
<reference evidence="2" key="1">
    <citation type="journal article" date="2021" name="Open Biol.">
        <title>Shared evolutionary footprints suggest mitochondrial oxidative damage underlies multiple complex I losses in fungi.</title>
        <authorList>
            <person name="Schikora-Tamarit M.A."/>
            <person name="Marcet-Houben M."/>
            <person name="Nosek J."/>
            <person name="Gabaldon T."/>
        </authorList>
    </citation>
    <scope>NUCLEOTIDE SEQUENCE</scope>
    <source>
        <strain evidence="2">CBS2887</strain>
    </source>
</reference>
<dbReference type="Proteomes" id="UP000774326">
    <property type="component" value="Unassembled WGS sequence"/>
</dbReference>
<dbReference type="AlphaFoldDB" id="A0A9P8TJJ7"/>
<name>A0A9P8TJJ7_WICPI</name>
<evidence type="ECO:0000313" key="3">
    <source>
        <dbReference type="Proteomes" id="UP000774326"/>
    </source>
</evidence>
<sequence length="76" mass="8398">MSSLDALQSKGSTVADSNKSNITPVISPEPTNNPYNEDHEDNSNVFTKFVDSFKAVELSPEVEEELKNPLLTDDEK</sequence>
<proteinExistence type="predicted"/>
<comment type="caution">
    <text evidence="2">The sequence shown here is derived from an EMBL/GenBank/DDBJ whole genome shotgun (WGS) entry which is preliminary data.</text>
</comment>
<protein>
    <submittedName>
        <fullName evidence="2">Uncharacterized protein</fullName>
    </submittedName>
</protein>
<feature type="compositionally biased region" description="Polar residues" evidence="1">
    <location>
        <begin position="1"/>
        <end position="35"/>
    </location>
</feature>
<organism evidence="2 3">
    <name type="scientific">Wickerhamomyces pijperi</name>
    <name type="common">Yeast</name>
    <name type="synonym">Pichia pijperi</name>
    <dbReference type="NCBI Taxonomy" id="599730"/>
    <lineage>
        <taxon>Eukaryota</taxon>
        <taxon>Fungi</taxon>
        <taxon>Dikarya</taxon>
        <taxon>Ascomycota</taxon>
        <taxon>Saccharomycotina</taxon>
        <taxon>Saccharomycetes</taxon>
        <taxon>Phaffomycetales</taxon>
        <taxon>Wickerhamomycetaceae</taxon>
        <taxon>Wickerhamomyces</taxon>
    </lineage>
</organism>
<dbReference type="EMBL" id="JAEUBG010004550">
    <property type="protein sequence ID" value="KAH3681196.1"/>
    <property type="molecule type" value="Genomic_DNA"/>
</dbReference>
<feature type="region of interest" description="Disordered" evidence="1">
    <location>
        <begin position="57"/>
        <end position="76"/>
    </location>
</feature>
<keyword evidence="3" id="KW-1185">Reference proteome</keyword>
<feature type="region of interest" description="Disordered" evidence="1">
    <location>
        <begin position="1"/>
        <end position="43"/>
    </location>
</feature>
<gene>
    <name evidence="2" type="ORF">WICPIJ_007831</name>
</gene>
<evidence type="ECO:0000313" key="2">
    <source>
        <dbReference type="EMBL" id="KAH3681196.1"/>
    </source>
</evidence>
<evidence type="ECO:0000256" key="1">
    <source>
        <dbReference type="SAM" id="MobiDB-lite"/>
    </source>
</evidence>
<reference evidence="2" key="2">
    <citation type="submission" date="2021-01" db="EMBL/GenBank/DDBJ databases">
        <authorList>
            <person name="Schikora-Tamarit M.A."/>
        </authorList>
    </citation>
    <scope>NUCLEOTIDE SEQUENCE</scope>
    <source>
        <strain evidence="2">CBS2887</strain>
    </source>
</reference>